<evidence type="ECO:0000313" key="1">
    <source>
        <dbReference type="EMBL" id="MFC4517335.1"/>
    </source>
</evidence>
<dbReference type="Proteomes" id="UP001595990">
    <property type="component" value="Unassembled WGS sequence"/>
</dbReference>
<gene>
    <name evidence="1" type="ORF">ACFPEN_31040</name>
</gene>
<evidence type="ECO:0008006" key="3">
    <source>
        <dbReference type="Google" id="ProtNLM"/>
    </source>
</evidence>
<name>A0ABV9BT97_9ACTN</name>
<sequence>MDSKQMRRLCAGLLENLAPQHDPGALFTALCDRMGERHDQPVVHRTVAFPTGTVSGMWVATETQHLVLIEANTAPDHQLVILGHELWHMEAHQSAIRPLPADETTPLLKPDPDAATVRHIATRMAARTDYCEDDEAEAEYFGSLLGSKARRLLVTAPGSPLSQQDAALTHRLETSLGRHNGGAA</sequence>
<proteinExistence type="predicted"/>
<comment type="caution">
    <text evidence="1">The sequence shown here is derived from an EMBL/GenBank/DDBJ whole genome shotgun (WGS) entry which is preliminary data.</text>
</comment>
<dbReference type="EMBL" id="JBHSFS010000019">
    <property type="protein sequence ID" value="MFC4517335.1"/>
    <property type="molecule type" value="Genomic_DNA"/>
</dbReference>
<reference evidence="2" key="1">
    <citation type="journal article" date="2019" name="Int. J. Syst. Evol. Microbiol.">
        <title>The Global Catalogue of Microorganisms (GCM) 10K type strain sequencing project: providing services to taxonomists for standard genome sequencing and annotation.</title>
        <authorList>
            <consortium name="The Broad Institute Genomics Platform"/>
            <consortium name="The Broad Institute Genome Sequencing Center for Infectious Disease"/>
            <person name="Wu L."/>
            <person name="Ma J."/>
        </authorList>
    </citation>
    <scope>NUCLEOTIDE SEQUENCE [LARGE SCALE GENOMIC DNA]</scope>
    <source>
        <strain evidence="2">CECT 8064</strain>
    </source>
</reference>
<evidence type="ECO:0000313" key="2">
    <source>
        <dbReference type="Proteomes" id="UP001595990"/>
    </source>
</evidence>
<organism evidence="1 2">
    <name type="scientific">Streptomyces ehimensis</name>
    <dbReference type="NCBI Taxonomy" id="68195"/>
    <lineage>
        <taxon>Bacteria</taxon>
        <taxon>Bacillati</taxon>
        <taxon>Actinomycetota</taxon>
        <taxon>Actinomycetes</taxon>
        <taxon>Kitasatosporales</taxon>
        <taxon>Streptomycetaceae</taxon>
        <taxon>Streptomyces</taxon>
    </lineage>
</organism>
<keyword evidence="2" id="KW-1185">Reference proteome</keyword>
<protein>
    <recommendedName>
        <fullName evidence="3">Toxin-antitoxin system, toxin component</fullName>
    </recommendedName>
</protein>
<dbReference type="RefSeq" id="WP_417924029.1">
    <property type="nucleotide sequence ID" value="NZ_JBHSFS010000019.1"/>
</dbReference>
<accession>A0ABV9BT97</accession>